<dbReference type="AlphaFoldDB" id="A0A9P1EF51"/>
<feature type="domain" description="RNase H type-1" evidence="1">
    <location>
        <begin position="134"/>
        <end position="202"/>
    </location>
</feature>
<evidence type="ECO:0000259" key="1">
    <source>
        <dbReference type="Pfam" id="PF13456"/>
    </source>
</evidence>
<dbReference type="InterPro" id="IPR036397">
    <property type="entry name" value="RNaseH_sf"/>
</dbReference>
<dbReference type="OrthoDB" id="1434107at2759"/>
<keyword evidence="3" id="KW-1185">Reference proteome</keyword>
<dbReference type="InterPro" id="IPR044730">
    <property type="entry name" value="RNase_H-like_dom_plant"/>
</dbReference>
<organism evidence="2 3">
    <name type="scientific">Cuscuta europaea</name>
    <name type="common">European dodder</name>
    <dbReference type="NCBI Taxonomy" id="41803"/>
    <lineage>
        <taxon>Eukaryota</taxon>
        <taxon>Viridiplantae</taxon>
        <taxon>Streptophyta</taxon>
        <taxon>Embryophyta</taxon>
        <taxon>Tracheophyta</taxon>
        <taxon>Spermatophyta</taxon>
        <taxon>Magnoliopsida</taxon>
        <taxon>eudicotyledons</taxon>
        <taxon>Gunneridae</taxon>
        <taxon>Pentapetalae</taxon>
        <taxon>asterids</taxon>
        <taxon>lamiids</taxon>
        <taxon>Solanales</taxon>
        <taxon>Convolvulaceae</taxon>
        <taxon>Cuscuteae</taxon>
        <taxon>Cuscuta</taxon>
        <taxon>Cuscuta subgen. Cuscuta</taxon>
    </lineage>
</organism>
<dbReference type="EMBL" id="CAMAPE010000038">
    <property type="protein sequence ID" value="CAH9101174.1"/>
    <property type="molecule type" value="Genomic_DNA"/>
</dbReference>
<dbReference type="InterPro" id="IPR052929">
    <property type="entry name" value="RNase_H-like_EbsB-rel"/>
</dbReference>
<protein>
    <recommendedName>
        <fullName evidence="1">RNase H type-1 domain-containing protein</fullName>
    </recommendedName>
</protein>
<proteinExistence type="predicted"/>
<dbReference type="Pfam" id="PF13456">
    <property type="entry name" value="RVT_3"/>
    <property type="match status" value="1"/>
</dbReference>
<dbReference type="PANTHER" id="PTHR47074">
    <property type="entry name" value="BNAC02G40300D PROTEIN"/>
    <property type="match status" value="1"/>
</dbReference>
<dbReference type="GO" id="GO:0004523">
    <property type="term" value="F:RNA-DNA hybrid ribonuclease activity"/>
    <property type="evidence" value="ECO:0007669"/>
    <property type="project" value="InterPro"/>
</dbReference>
<gene>
    <name evidence="2" type="ORF">CEURO_LOCUS15259</name>
</gene>
<name>A0A9P1EF51_CUSEU</name>
<reference evidence="2" key="1">
    <citation type="submission" date="2022-07" db="EMBL/GenBank/DDBJ databases">
        <authorList>
            <person name="Macas J."/>
            <person name="Novak P."/>
            <person name="Neumann P."/>
        </authorList>
    </citation>
    <scope>NUCLEOTIDE SEQUENCE</scope>
</reference>
<evidence type="ECO:0000313" key="2">
    <source>
        <dbReference type="EMBL" id="CAH9101174.1"/>
    </source>
</evidence>
<sequence length="203" mass="22771">MDLISTAFYCLVYIIVAERASLGPPSLGCKMIFYCDVFQTIYSVINIFEWAEAFILMHQEEKCCRFLMLLWSIWQARNEVLWKKSPAGVGSIIAVADAFLDGWRRAQMTASIVGSIAAAPKHWIKPREGRLKVNVDAAVKVEGDCSRLGWVVRDYTGSFIVGGMKKSPGACQPREAEALAIREAISWLRDYGFDFIDVECDAN</sequence>
<evidence type="ECO:0000313" key="3">
    <source>
        <dbReference type="Proteomes" id="UP001152484"/>
    </source>
</evidence>
<accession>A0A9P1EF51</accession>
<dbReference type="InterPro" id="IPR002156">
    <property type="entry name" value="RNaseH_domain"/>
</dbReference>
<dbReference type="GO" id="GO:0003676">
    <property type="term" value="F:nucleic acid binding"/>
    <property type="evidence" value="ECO:0007669"/>
    <property type="project" value="InterPro"/>
</dbReference>
<dbReference type="Gene3D" id="3.30.420.10">
    <property type="entry name" value="Ribonuclease H-like superfamily/Ribonuclease H"/>
    <property type="match status" value="1"/>
</dbReference>
<dbReference type="PANTHER" id="PTHR47074:SF48">
    <property type="entry name" value="POLYNUCLEOTIDYL TRANSFERASE, RIBONUCLEASE H-LIKE SUPERFAMILY PROTEIN"/>
    <property type="match status" value="1"/>
</dbReference>
<dbReference type="CDD" id="cd06222">
    <property type="entry name" value="RNase_H_like"/>
    <property type="match status" value="1"/>
</dbReference>
<dbReference type="Proteomes" id="UP001152484">
    <property type="component" value="Unassembled WGS sequence"/>
</dbReference>
<comment type="caution">
    <text evidence="2">The sequence shown here is derived from an EMBL/GenBank/DDBJ whole genome shotgun (WGS) entry which is preliminary data.</text>
</comment>